<dbReference type="GO" id="GO:0005737">
    <property type="term" value="C:cytoplasm"/>
    <property type="evidence" value="ECO:0007669"/>
    <property type="project" value="TreeGrafter"/>
</dbReference>
<dbReference type="NCBIfam" id="NF006825">
    <property type="entry name" value="PRK09347.1-2"/>
    <property type="match status" value="1"/>
</dbReference>
<reference evidence="12 13" key="1">
    <citation type="submission" date="2016-08" db="EMBL/GenBank/DDBJ databases">
        <title>A Parts List for Fungal Cellulosomes Revealed by Comparative Genomics.</title>
        <authorList>
            <consortium name="DOE Joint Genome Institute"/>
            <person name="Haitjema C.H."/>
            <person name="Gilmore S.P."/>
            <person name="Henske J.K."/>
            <person name="Solomon K.V."/>
            <person name="De Groot R."/>
            <person name="Kuo A."/>
            <person name="Mondo S.J."/>
            <person name="Salamov A.A."/>
            <person name="Labutti K."/>
            <person name="Zhao Z."/>
            <person name="Chiniquy J."/>
            <person name="Barry K."/>
            <person name="Brewer H.M."/>
            <person name="Purvine S.O."/>
            <person name="Wright A.T."/>
            <person name="Boxma B."/>
            <person name="Van Alen T."/>
            <person name="Hackstein J.H."/>
            <person name="Baker S.E."/>
            <person name="Grigoriev I.V."/>
            <person name="O'Malley M.A."/>
        </authorList>
    </citation>
    <scope>NUCLEOTIDE SEQUENCE [LARGE SCALE GENOMIC DNA]</scope>
    <source>
        <strain evidence="12 13">G1</strain>
    </source>
</reference>
<dbReference type="AlphaFoldDB" id="A0A1Y2BK20"/>
<dbReference type="FunFam" id="1.10.286.10:FF:000003">
    <property type="entry name" value="GTP cyclohydrolase 1"/>
    <property type="match status" value="1"/>
</dbReference>
<dbReference type="InterPro" id="IPR018234">
    <property type="entry name" value="GTP_CycHdrlase_I_CS"/>
</dbReference>
<keyword evidence="8" id="KW-0342">GTP-binding</keyword>
<dbReference type="Pfam" id="PF01227">
    <property type="entry name" value="GTP_cyclohydroI"/>
    <property type="match status" value="1"/>
</dbReference>
<dbReference type="PROSITE" id="PS00860">
    <property type="entry name" value="GTP_CYCLOHYDROL_1_2"/>
    <property type="match status" value="1"/>
</dbReference>
<organism evidence="12 13">
    <name type="scientific">Neocallimastix californiae</name>
    <dbReference type="NCBI Taxonomy" id="1754190"/>
    <lineage>
        <taxon>Eukaryota</taxon>
        <taxon>Fungi</taxon>
        <taxon>Fungi incertae sedis</taxon>
        <taxon>Chytridiomycota</taxon>
        <taxon>Chytridiomycota incertae sedis</taxon>
        <taxon>Neocallimastigomycetes</taxon>
        <taxon>Neocallimastigales</taxon>
        <taxon>Neocallimastigaceae</taxon>
        <taxon>Neocallimastix</taxon>
    </lineage>
</organism>
<comment type="pathway">
    <text evidence="1">Cofactor biosynthesis; 7,8-dihydroneopterin triphosphate biosynthesis; 7,8-dihydroneopterin triphosphate from GTP: step 1/1.</text>
</comment>
<dbReference type="CDD" id="cd00642">
    <property type="entry name" value="GTP_cyclohydro1"/>
    <property type="match status" value="1"/>
</dbReference>
<comment type="function">
    <text evidence="10">GTP cyclohydrolase 1 is the first enzyme in the biosynthetic pathway leading to folic acid.</text>
</comment>
<gene>
    <name evidence="12" type="ORF">LY90DRAFT_386940</name>
</gene>
<dbReference type="InterPro" id="IPR043134">
    <property type="entry name" value="GTP-CH-I_N"/>
</dbReference>
<dbReference type="NCBIfam" id="NF006826">
    <property type="entry name" value="PRK09347.1-3"/>
    <property type="match status" value="1"/>
</dbReference>
<evidence type="ECO:0000256" key="1">
    <source>
        <dbReference type="ARBA" id="ARBA00005080"/>
    </source>
</evidence>
<dbReference type="GO" id="GO:0008270">
    <property type="term" value="F:zinc ion binding"/>
    <property type="evidence" value="ECO:0007669"/>
    <property type="project" value="TreeGrafter"/>
</dbReference>
<dbReference type="GO" id="GO:0003934">
    <property type="term" value="F:GTP cyclohydrolase I activity"/>
    <property type="evidence" value="ECO:0007669"/>
    <property type="project" value="UniProtKB-EC"/>
</dbReference>
<feature type="domain" description="GTP cyclohydrolase I" evidence="11">
    <location>
        <begin position="60"/>
        <end position="235"/>
    </location>
</feature>
<keyword evidence="6 12" id="KW-0378">Hydrolase</keyword>
<keyword evidence="7" id="KW-0289">Folate biosynthesis</keyword>
<dbReference type="SUPFAM" id="SSF55620">
    <property type="entry name" value="Tetrahydrobiopterin biosynthesis enzymes-like"/>
    <property type="match status" value="1"/>
</dbReference>
<keyword evidence="5" id="KW-0547">Nucleotide-binding</keyword>
<comment type="similarity">
    <text evidence="2">Belongs to the GTP cyclohydrolase I family.</text>
</comment>
<proteinExistence type="inferred from homology"/>
<dbReference type="EC" id="3.5.4.16" evidence="3"/>
<dbReference type="EMBL" id="MCOG01000153">
    <property type="protein sequence ID" value="ORY35109.1"/>
    <property type="molecule type" value="Genomic_DNA"/>
</dbReference>
<protein>
    <recommendedName>
        <fullName evidence="4">GTP cyclohydrolase 1</fullName>
        <ecNumber evidence="3">3.5.4.16</ecNumber>
    </recommendedName>
    <alternativeName>
        <fullName evidence="9">GTP cyclohydrolase I</fullName>
    </alternativeName>
</protein>
<comment type="caution">
    <text evidence="12">The sequence shown here is derived from an EMBL/GenBank/DDBJ whole genome shotgun (WGS) entry which is preliminary data.</text>
</comment>
<dbReference type="OrthoDB" id="4966at2759"/>
<evidence type="ECO:0000256" key="10">
    <source>
        <dbReference type="ARBA" id="ARBA00055676"/>
    </source>
</evidence>
<evidence type="ECO:0000313" key="12">
    <source>
        <dbReference type="EMBL" id="ORY35109.1"/>
    </source>
</evidence>
<dbReference type="STRING" id="1754190.A0A1Y2BK20"/>
<dbReference type="InterPro" id="IPR043133">
    <property type="entry name" value="GTP-CH-I_C/QueF"/>
</dbReference>
<dbReference type="Proteomes" id="UP000193920">
    <property type="component" value="Unassembled WGS sequence"/>
</dbReference>
<evidence type="ECO:0000256" key="7">
    <source>
        <dbReference type="ARBA" id="ARBA00022909"/>
    </source>
</evidence>
<name>A0A1Y2BK20_9FUNG</name>
<dbReference type="InterPro" id="IPR020602">
    <property type="entry name" value="GTP_CycHdrlase_I_dom"/>
</dbReference>
<evidence type="ECO:0000259" key="11">
    <source>
        <dbReference type="Pfam" id="PF01227"/>
    </source>
</evidence>
<dbReference type="GO" id="GO:0005525">
    <property type="term" value="F:GTP binding"/>
    <property type="evidence" value="ECO:0007669"/>
    <property type="project" value="UniProtKB-KW"/>
</dbReference>
<dbReference type="NCBIfam" id="TIGR00063">
    <property type="entry name" value="folE"/>
    <property type="match status" value="1"/>
</dbReference>
<evidence type="ECO:0000256" key="2">
    <source>
        <dbReference type="ARBA" id="ARBA00008085"/>
    </source>
</evidence>
<keyword evidence="13" id="KW-1185">Reference proteome</keyword>
<dbReference type="InterPro" id="IPR001474">
    <property type="entry name" value="GTP_CycHdrlase_I"/>
</dbReference>
<dbReference type="GO" id="GO:0046654">
    <property type="term" value="P:tetrahydrofolate biosynthetic process"/>
    <property type="evidence" value="ECO:0007669"/>
    <property type="project" value="InterPro"/>
</dbReference>
<dbReference type="FunFam" id="3.30.1130.10:FF:000012">
    <property type="entry name" value="GTP cyclohydrolase 1"/>
    <property type="match status" value="1"/>
</dbReference>
<dbReference type="Gene3D" id="3.30.1130.10">
    <property type="match status" value="1"/>
</dbReference>
<evidence type="ECO:0000256" key="5">
    <source>
        <dbReference type="ARBA" id="ARBA00022741"/>
    </source>
</evidence>
<dbReference type="HAMAP" id="MF_00223">
    <property type="entry name" value="FolE"/>
    <property type="match status" value="1"/>
</dbReference>
<evidence type="ECO:0000256" key="8">
    <source>
        <dbReference type="ARBA" id="ARBA00023134"/>
    </source>
</evidence>
<dbReference type="PANTHER" id="PTHR11109:SF7">
    <property type="entry name" value="GTP CYCLOHYDROLASE 1"/>
    <property type="match status" value="1"/>
</dbReference>
<dbReference type="PROSITE" id="PS00859">
    <property type="entry name" value="GTP_CYCLOHYDROL_1_1"/>
    <property type="match status" value="1"/>
</dbReference>
<evidence type="ECO:0000256" key="3">
    <source>
        <dbReference type="ARBA" id="ARBA00012715"/>
    </source>
</evidence>
<dbReference type="Gene3D" id="1.10.286.10">
    <property type="match status" value="1"/>
</dbReference>
<evidence type="ECO:0000313" key="13">
    <source>
        <dbReference type="Proteomes" id="UP000193920"/>
    </source>
</evidence>
<dbReference type="PANTHER" id="PTHR11109">
    <property type="entry name" value="GTP CYCLOHYDROLASE I"/>
    <property type="match status" value="1"/>
</dbReference>
<dbReference type="UniPathway" id="UPA00848">
    <property type="reaction ID" value="UER00151"/>
</dbReference>
<evidence type="ECO:0000256" key="4">
    <source>
        <dbReference type="ARBA" id="ARBA00017272"/>
    </source>
</evidence>
<accession>A0A1Y2BK20</accession>
<dbReference type="GO" id="GO:0046656">
    <property type="term" value="P:folic acid biosynthetic process"/>
    <property type="evidence" value="ECO:0007669"/>
    <property type="project" value="UniProtKB-KW"/>
</dbReference>
<evidence type="ECO:0000256" key="6">
    <source>
        <dbReference type="ARBA" id="ARBA00022801"/>
    </source>
</evidence>
<evidence type="ECO:0000256" key="9">
    <source>
        <dbReference type="ARBA" id="ARBA00030854"/>
    </source>
</evidence>
<sequence length="237" mass="26802">MVSNSSNSIEVNNNKKQKISNSMESNAVDKYGLCFPAAGTLKRKNETDEEKEIRLKQLTGAVTTILECLGEDPNREGLLKTPERYAKALLFFTEGYEKDINEVVNNAVFEEDHNGMVIVKDIEIFSLCEHHLVPFSGKIHIAYMPNKKVIGLSKIARITEMISRRLQIQERITKQVSDVLEEVLQPKGVAVVMESSHFCMVMRGVQKTQSCTVTSHTTGVFKDDIRLKEEFLSLIKH</sequence>
<dbReference type="GO" id="GO:0006729">
    <property type="term" value="P:tetrahydrobiopterin biosynthetic process"/>
    <property type="evidence" value="ECO:0007669"/>
    <property type="project" value="TreeGrafter"/>
</dbReference>